<keyword evidence="2" id="KW-0670">Pyruvate</keyword>
<dbReference type="InterPro" id="IPR029016">
    <property type="entry name" value="GAF-like_dom_sf"/>
</dbReference>
<dbReference type="AlphaFoldDB" id="A0A379WN38"/>
<dbReference type="Pfam" id="PF01590">
    <property type="entry name" value="GAF"/>
    <property type="match status" value="1"/>
</dbReference>
<name>A0A379WN38_SALET</name>
<organism evidence="2 3">
    <name type="scientific">Salmonella enterica I</name>
    <dbReference type="NCBI Taxonomy" id="59201"/>
    <lineage>
        <taxon>Bacteria</taxon>
        <taxon>Pseudomonadati</taxon>
        <taxon>Pseudomonadota</taxon>
        <taxon>Gammaproteobacteria</taxon>
        <taxon>Enterobacterales</taxon>
        <taxon>Enterobacteriaceae</taxon>
        <taxon>Salmonella</taxon>
    </lineage>
</organism>
<evidence type="ECO:0000313" key="3">
    <source>
        <dbReference type="Proteomes" id="UP000254712"/>
    </source>
</evidence>
<dbReference type="Proteomes" id="UP000254712">
    <property type="component" value="Unassembled WGS sequence"/>
</dbReference>
<reference evidence="2 3" key="1">
    <citation type="submission" date="2018-06" db="EMBL/GenBank/DDBJ databases">
        <authorList>
            <consortium name="Pathogen Informatics"/>
            <person name="Doyle S."/>
        </authorList>
    </citation>
    <scope>NUCLEOTIDE SEQUENCE [LARGE SCALE GENOMIC DNA]</scope>
    <source>
        <strain evidence="2 3">NCTC8261</strain>
    </source>
</reference>
<dbReference type="EMBL" id="UGXT01000002">
    <property type="protein sequence ID" value="SUH35151.1"/>
    <property type="molecule type" value="Genomic_DNA"/>
</dbReference>
<evidence type="ECO:0000313" key="2">
    <source>
        <dbReference type="EMBL" id="SUH35151.1"/>
    </source>
</evidence>
<protein>
    <submittedName>
        <fullName evidence="2">Phosphoenolpyruvate-protein phosphotransferase</fullName>
    </submittedName>
</protein>
<accession>A0A379WN38</accession>
<dbReference type="SUPFAM" id="SSF55781">
    <property type="entry name" value="GAF domain-like"/>
    <property type="match status" value="1"/>
</dbReference>
<proteinExistence type="predicted"/>
<dbReference type="Gene3D" id="3.30.450.40">
    <property type="match status" value="1"/>
</dbReference>
<keyword evidence="2" id="KW-0808">Transferase</keyword>
<feature type="domain" description="GAF" evidence="1">
    <location>
        <begin position="5"/>
        <end position="76"/>
    </location>
</feature>
<sequence length="115" mass="13174">MGRLAEPINLADAQKHPSFKYIPSVKESVFRAFLGVPIIQRRQLLGVLVVQQRELRQYDESEESFLVTLATQMAAILSQSQSQRCSGNTGRRESARFLRRRAWLSQRAGKTRPCR</sequence>
<evidence type="ECO:0000259" key="1">
    <source>
        <dbReference type="Pfam" id="PF01590"/>
    </source>
</evidence>
<dbReference type="GO" id="GO:0016740">
    <property type="term" value="F:transferase activity"/>
    <property type="evidence" value="ECO:0007669"/>
    <property type="project" value="UniProtKB-KW"/>
</dbReference>
<dbReference type="InterPro" id="IPR003018">
    <property type="entry name" value="GAF"/>
</dbReference>
<gene>
    <name evidence="2" type="primary">ptsP_2</name>
    <name evidence="2" type="ORF">NCTC8261_01364</name>
</gene>